<dbReference type="GO" id="GO:0005886">
    <property type="term" value="C:plasma membrane"/>
    <property type="evidence" value="ECO:0007669"/>
    <property type="project" value="UniProtKB-SubCell"/>
</dbReference>
<keyword evidence="2" id="KW-1003">Cell membrane</keyword>
<dbReference type="InterPro" id="IPR003691">
    <property type="entry name" value="FluC"/>
</dbReference>
<evidence type="ECO:0000256" key="10">
    <source>
        <dbReference type="RuleBase" id="RU004340"/>
    </source>
</evidence>
<sequence>GFCGGSTTFSTFANDAASLLRKKRRMRALTLTLATVLATVAFAAAGIASGDGMLTLLNP</sequence>
<evidence type="ECO:0000256" key="1">
    <source>
        <dbReference type="ARBA" id="ARBA00004651"/>
    </source>
</evidence>
<dbReference type="EMBL" id="DXDC01000315">
    <property type="protein sequence ID" value="HIY66670.1"/>
    <property type="molecule type" value="Genomic_DNA"/>
</dbReference>
<comment type="similarity">
    <text evidence="7 10">Belongs to the fluoride channel Fluc/FEX (TC 1.A.43) family.</text>
</comment>
<feature type="non-terminal residue" evidence="11">
    <location>
        <position position="1"/>
    </location>
</feature>
<evidence type="ECO:0000256" key="7">
    <source>
        <dbReference type="ARBA" id="ARBA00035120"/>
    </source>
</evidence>
<organism evidence="11 12">
    <name type="scientific">Candidatus Agrococcus pullicola</name>
    <dbReference type="NCBI Taxonomy" id="2838429"/>
    <lineage>
        <taxon>Bacteria</taxon>
        <taxon>Bacillati</taxon>
        <taxon>Actinomycetota</taxon>
        <taxon>Actinomycetes</taxon>
        <taxon>Micrococcales</taxon>
        <taxon>Microbacteriaceae</taxon>
        <taxon>Agrococcus</taxon>
    </lineage>
</organism>
<evidence type="ECO:0000256" key="9">
    <source>
        <dbReference type="ARBA" id="ARBA00049940"/>
    </source>
</evidence>
<comment type="subcellular location">
    <subcellularLocation>
        <location evidence="1">Cell membrane</location>
        <topology evidence="1">Multi-pass membrane protein</topology>
    </subcellularLocation>
</comment>
<evidence type="ECO:0000256" key="8">
    <source>
        <dbReference type="ARBA" id="ARBA00035585"/>
    </source>
</evidence>
<dbReference type="Pfam" id="PF02537">
    <property type="entry name" value="CRCB"/>
    <property type="match status" value="1"/>
</dbReference>
<evidence type="ECO:0000256" key="2">
    <source>
        <dbReference type="ARBA" id="ARBA00022475"/>
    </source>
</evidence>
<evidence type="ECO:0000256" key="6">
    <source>
        <dbReference type="ARBA" id="ARBA00023303"/>
    </source>
</evidence>
<name>A0A9D1YW34_9MICO</name>
<comment type="catalytic activity">
    <reaction evidence="8">
        <text>fluoride(in) = fluoride(out)</text>
        <dbReference type="Rhea" id="RHEA:76159"/>
        <dbReference type="ChEBI" id="CHEBI:17051"/>
    </reaction>
    <physiologicalReaction direction="left-to-right" evidence="8">
        <dbReference type="Rhea" id="RHEA:76160"/>
    </physiologicalReaction>
</comment>
<protein>
    <recommendedName>
        <fullName evidence="10">Fluoride-specific ion channel</fullName>
    </recommendedName>
</protein>
<comment type="caution">
    <text evidence="10">Lacks conserved residue(s) required for the propagation of feature annotation.</text>
</comment>
<reference evidence="11" key="1">
    <citation type="journal article" date="2021" name="PeerJ">
        <title>Extensive microbial diversity within the chicken gut microbiome revealed by metagenomics and culture.</title>
        <authorList>
            <person name="Gilroy R."/>
            <person name="Ravi A."/>
            <person name="Getino M."/>
            <person name="Pursley I."/>
            <person name="Horton D.L."/>
            <person name="Alikhan N.F."/>
            <person name="Baker D."/>
            <person name="Gharbi K."/>
            <person name="Hall N."/>
            <person name="Watson M."/>
            <person name="Adriaenssens E.M."/>
            <person name="Foster-Nyarko E."/>
            <person name="Jarju S."/>
            <person name="Secka A."/>
            <person name="Antonio M."/>
            <person name="Oren A."/>
            <person name="Chaudhuri R.R."/>
            <person name="La Ragione R."/>
            <person name="Hildebrand F."/>
            <person name="Pallen M.J."/>
        </authorList>
    </citation>
    <scope>NUCLEOTIDE SEQUENCE</scope>
    <source>
        <strain evidence="11">ChiGjej1B1-98</strain>
    </source>
</reference>
<keyword evidence="6" id="KW-0813">Transport</keyword>
<evidence type="ECO:0000256" key="3">
    <source>
        <dbReference type="ARBA" id="ARBA00022692"/>
    </source>
</evidence>
<evidence type="ECO:0000256" key="5">
    <source>
        <dbReference type="ARBA" id="ARBA00023136"/>
    </source>
</evidence>
<evidence type="ECO:0000256" key="4">
    <source>
        <dbReference type="ARBA" id="ARBA00022989"/>
    </source>
</evidence>
<comment type="caution">
    <text evidence="11">The sequence shown here is derived from an EMBL/GenBank/DDBJ whole genome shotgun (WGS) entry which is preliminary data.</text>
</comment>
<proteinExistence type="inferred from homology"/>
<keyword evidence="5 10" id="KW-0472">Membrane</keyword>
<comment type="function">
    <text evidence="9">Fluoride-specific ion channel. Important for reducing fluoride concentration in the cell, thus reducing its toxicity.</text>
</comment>
<gene>
    <name evidence="11" type="ORF">H9830_10390</name>
</gene>
<dbReference type="GO" id="GO:0034220">
    <property type="term" value="P:monoatomic ion transmembrane transport"/>
    <property type="evidence" value="ECO:0007669"/>
    <property type="project" value="UniProtKB-KW"/>
</dbReference>
<evidence type="ECO:0000313" key="11">
    <source>
        <dbReference type="EMBL" id="HIY66670.1"/>
    </source>
</evidence>
<feature type="transmembrane region" description="Helical" evidence="10">
    <location>
        <begin position="28"/>
        <end position="49"/>
    </location>
</feature>
<dbReference type="AlphaFoldDB" id="A0A9D1YW34"/>
<keyword evidence="3 10" id="KW-0812">Transmembrane</keyword>
<keyword evidence="4 10" id="KW-1133">Transmembrane helix</keyword>
<accession>A0A9D1YW34</accession>
<evidence type="ECO:0000313" key="12">
    <source>
        <dbReference type="Proteomes" id="UP000824005"/>
    </source>
</evidence>
<keyword evidence="6" id="KW-0407">Ion channel</keyword>
<keyword evidence="6" id="KW-0406">Ion transport</keyword>
<dbReference type="Proteomes" id="UP000824005">
    <property type="component" value="Unassembled WGS sequence"/>
</dbReference>
<reference evidence="11" key="2">
    <citation type="submission" date="2021-04" db="EMBL/GenBank/DDBJ databases">
        <authorList>
            <person name="Gilroy R."/>
        </authorList>
    </citation>
    <scope>NUCLEOTIDE SEQUENCE</scope>
    <source>
        <strain evidence="11">ChiGjej1B1-98</strain>
    </source>
</reference>